<dbReference type="Gene3D" id="3.30.420.10">
    <property type="entry name" value="Ribonuclease H-like superfamily/Ribonuclease H"/>
    <property type="match status" value="1"/>
</dbReference>
<proteinExistence type="predicted"/>
<evidence type="ECO:0000313" key="2">
    <source>
        <dbReference type="EMBL" id="PKI49193.1"/>
    </source>
</evidence>
<dbReference type="InterPro" id="IPR053151">
    <property type="entry name" value="RNase_H-like"/>
</dbReference>
<evidence type="ECO:0000259" key="1">
    <source>
        <dbReference type="Pfam" id="PF13456"/>
    </source>
</evidence>
<dbReference type="CDD" id="cd06222">
    <property type="entry name" value="RNase_H_like"/>
    <property type="match status" value="1"/>
</dbReference>
<gene>
    <name evidence="2" type="ORF">CRG98_030411</name>
</gene>
<dbReference type="EMBL" id="PGOL01002266">
    <property type="protein sequence ID" value="PKI49193.1"/>
    <property type="molecule type" value="Genomic_DNA"/>
</dbReference>
<reference evidence="2 3" key="1">
    <citation type="submission" date="2017-11" db="EMBL/GenBank/DDBJ databases">
        <title>De-novo sequencing of pomegranate (Punica granatum L.) genome.</title>
        <authorList>
            <person name="Akparov Z."/>
            <person name="Amiraslanov A."/>
            <person name="Hajiyeva S."/>
            <person name="Abbasov M."/>
            <person name="Kaur K."/>
            <person name="Hamwieh A."/>
            <person name="Solovyev V."/>
            <person name="Salamov A."/>
            <person name="Braich B."/>
            <person name="Kosarev P."/>
            <person name="Mahmoud A."/>
            <person name="Hajiyev E."/>
            <person name="Babayeva S."/>
            <person name="Izzatullayeva V."/>
            <person name="Mammadov A."/>
            <person name="Mammadov A."/>
            <person name="Sharifova S."/>
            <person name="Ojaghi J."/>
            <person name="Eynullazada K."/>
            <person name="Bayramov B."/>
            <person name="Abdulazimova A."/>
            <person name="Shahmuradov I."/>
        </authorList>
    </citation>
    <scope>NUCLEOTIDE SEQUENCE [LARGE SCALE GENOMIC DNA]</scope>
    <source>
        <strain evidence="3">cv. AG2017</strain>
        <tissue evidence="2">Leaf</tissue>
    </source>
</reference>
<keyword evidence="3" id="KW-1185">Reference proteome</keyword>
<feature type="domain" description="RNase H type-1" evidence="1">
    <location>
        <begin position="121"/>
        <end position="238"/>
    </location>
</feature>
<dbReference type="GO" id="GO:0003676">
    <property type="term" value="F:nucleic acid binding"/>
    <property type="evidence" value="ECO:0007669"/>
    <property type="project" value="InterPro"/>
</dbReference>
<dbReference type="InterPro" id="IPR036397">
    <property type="entry name" value="RNaseH_sf"/>
</dbReference>
<accession>A0A2I0IZL7</accession>
<dbReference type="STRING" id="22663.A0A2I0IZL7"/>
<dbReference type="AlphaFoldDB" id="A0A2I0IZL7"/>
<dbReference type="Proteomes" id="UP000233551">
    <property type="component" value="Unassembled WGS sequence"/>
</dbReference>
<dbReference type="Pfam" id="PF13456">
    <property type="entry name" value="RVT_3"/>
    <property type="match status" value="1"/>
</dbReference>
<evidence type="ECO:0000313" key="3">
    <source>
        <dbReference type="Proteomes" id="UP000233551"/>
    </source>
</evidence>
<organism evidence="2 3">
    <name type="scientific">Punica granatum</name>
    <name type="common">Pomegranate</name>
    <dbReference type="NCBI Taxonomy" id="22663"/>
    <lineage>
        <taxon>Eukaryota</taxon>
        <taxon>Viridiplantae</taxon>
        <taxon>Streptophyta</taxon>
        <taxon>Embryophyta</taxon>
        <taxon>Tracheophyta</taxon>
        <taxon>Spermatophyta</taxon>
        <taxon>Magnoliopsida</taxon>
        <taxon>eudicotyledons</taxon>
        <taxon>Gunneridae</taxon>
        <taxon>Pentapetalae</taxon>
        <taxon>rosids</taxon>
        <taxon>malvids</taxon>
        <taxon>Myrtales</taxon>
        <taxon>Lythraceae</taxon>
        <taxon>Punica</taxon>
    </lineage>
</organism>
<dbReference type="InterPro" id="IPR044730">
    <property type="entry name" value="RNase_H-like_dom_plant"/>
</dbReference>
<dbReference type="InterPro" id="IPR012337">
    <property type="entry name" value="RNaseH-like_sf"/>
</dbReference>
<dbReference type="SUPFAM" id="SSF53098">
    <property type="entry name" value="Ribonuclease H-like"/>
    <property type="match status" value="1"/>
</dbReference>
<comment type="caution">
    <text evidence="2">The sequence shown here is derived from an EMBL/GenBank/DDBJ whole genome shotgun (WGS) entry which is preliminary data.</text>
</comment>
<dbReference type="InterPro" id="IPR002156">
    <property type="entry name" value="RNaseH_domain"/>
</dbReference>
<dbReference type="PANTHER" id="PTHR47723">
    <property type="entry name" value="OS05G0353850 PROTEIN"/>
    <property type="match status" value="1"/>
</dbReference>
<dbReference type="PANTHER" id="PTHR47723:SF13">
    <property type="entry name" value="PUTATIVE-RELATED"/>
    <property type="match status" value="1"/>
</dbReference>
<name>A0A2I0IZL7_PUNGR</name>
<protein>
    <recommendedName>
        <fullName evidence="1">RNase H type-1 domain-containing protein</fullName>
    </recommendedName>
</protein>
<sequence>MDTPYVTGLDETKFVLAHKVRPPKFSQHARDVCLKYPKVSPWALIFGVSCWVFWDWLNKSILELQFIWPLDSAIMIFKVVHEFVQSNLCANAHTDRKARDWKLIGWRMPSNGWLKLNTNRAAKGNQGLAGAGGLLRDDNGKWLGGFVHNIGIATSVLAELWVVKRGIKVSWEIGARMLVFETESELVANLLRSSSEQVDRNAAIVSDIRSLLNRNWSIMIEHTYRECNICVYWLANHALTLPLRVRRLVSFPIGLDHLIFHDIIRGHHVSSL</sequence>
<dbReference type="GO" id="GO:0004523">
    <property type="term" value="F:RNA-DNA hybrid ribonuclease activity"/>
    <property type="evidence" value="ECO:0007669"/>
    <property type="project" value="InterPro"/>
</dbReference>